<keyword evidence="3" id="KW-1185">Reference proteome</keyword>
<gene>
    <name evidence="2" type="ORF">E1286_36105</name>
</gene>
<protein>
    <submittedName>
        <fullName evidence="2">NAD(P)-dependent oxidoreductase</fullName>
    </submittedName>
</protein>
<dbReference type="EMBL" id="SMKQ01000175">
    <property type="protein sequence ID" value="TDD38735.1"/>
    <property type="molecule type" value="Genomic_DNA"/>
</dbReference>
<reference evidence="2 3" key="1">
    <citation type="submission" date="2019-03" db="EMBL/GenBank/DDBJ databases">
        <title>Draft genome sequences of novel Actinobacteria.</title>
        <authorList>
            <person name="Sahin N."/>
            <person name="Ay H."/>
            <person name="Saygin H."/>
        </authorList>
    </citation>
    <scope>NUCLEOTIDE SEQUENCE [LARGE SCALE GENOMIC DNA]</scope>
    <source>
        <strain evidence="2 3">CH32</strain>
    </source>
</reference>
<dbReference type="Pfam" id="PF01370">
    <property type="entry name" value="Epimerase"/>
    <property type="match status" value="1"/>
</dbReference>
<proteinExistence type="predicted"/>
<feature type="domain" description="NAD-dependent epimerase/dehydratase" evidence="1">
    <location>
        <begin position="3"/>
        <end position="209"/>
    </location>
</feature>
<dbReference type="InterPro" id="IPR001509">
    <property type="entry name" value="Epimerase_deHydtase"/>
</dbReference>
<comment type="caution">
    <text evidence="2">The sequence shown here is derived from an EMBL/GenBank/DDBJ whole genome shotgun (WGS) entry which is preliminary data.</text>
</comment>
<dbReference type="Proteomes" id="UP000295302">
    <property type="component" value="Unassembled WGS sequence"/>
</dbReference>
<dbReference type="PANTHER" id="PTHR43245">
    <property type="entry name" value="BIFUNCTIONAL POLYMYXIN RESISTANCE PROTEIN ARNA"/>
    <property type="match status" value="1"/>
</dbReference>
<evidence type="ECO:0000313" key="2">
    <source>
        <dbReference type="EMBL" id="TDD38735.1"/>
    </source>
</evidence>
<name>A0A4R4Y3E5_9ACTN</name>
<dbReference type="Gene3D" id="3.40.50.720">
    <property type="entry name" value="NAD(P)-binding Rossmann-like Domain"/>
    <property type="match status" value="1"/>
</dbReference>
<evidence type="ECO:0000313" key="3">
    <source>
        <dbReference type="Proteomes" id="UP000295302"/>
    </source>
</evidence>
<dbReference type="AlphaFoldDB" id="A0A4R4Y3E5"/>
<accession>A0A4R4Y3E5</accession>
<dbReference type="RefSeq" id="WP_132619883.1">
    <property type="nucleotide sequence ID" value="NZ_SMKQ01000175.1"/>
</dbReference>
<organism evidence="2 3">
    <name type="scientific">Nonomuraea terrae</name>
    <dbReference type="NCBI Taxonomy" id="2530383"/>
    <lineage>
        <taxon>Bacteria</taxon>
        <taxon>Bacillati</taxon>
        <taxon>Actinomycetota</taxon>
        <taxon>Actinomycetes</taxon>
        <taxon>Streptosporangiales</taxon>
        <taxon>Streptosporangiaceae</taxon>
        <taxon>Nonomuraea</taxon>
    </lineage>
</organism>
<dbReference type="SUPFAM" id="SSF51735">
    <property type="entry name" value="NAD(P)-binding Rossmann-fold domains"/>
    <property type="match status" value="1"/>
</dbReference>
<evidence type="ECO:0000259" key="1">
    <source>
        <dbReference type="Pfam" id="PF01370"/>
    </source>
</evidence>
<dbReference type="PANTHER" id="PTHR43245:SF2">
    <property type="entry name" value="PUTATIVE-RELATED"/>
    <property type="match status" value="1"/>
</dbReference>
<dbReference type="InterPro" id="IPR050177">
    <property type="entry name" value="Lipid_A_modif_metabolic_enz"/>
</dbReference>
<dbReference type="InterPro" id="IPR036291">
    <property type="entry name" value="NAD(P)-bd_dom_sf"/>
</dbReference>
<dbReference type="OrthoDB" id="9787292at2"/>
<sequence>MRVLVAGATGVVGRQLVPLLTTVGHEVVPFTADLLDRAASVRAVRRAAPDAVVHLATRVPAMINPKTFARDFAVTNRLRSEGTRNLLEAAGGAKVITQSLAYVYRPGAEPADEDEPLWDDAPAPFQPSLRALAELERLTREQGGLALRFGHLTGPGTHYDADGSMTRQVAEGRLPILGDGGSVFSFTHVHDAATAIVAALDREVTGVLNIVDDHPVPLREWVPAYAAKLGGPAPKRLPVFMGRLFSGAWGVAFMTRLRGAGNHRARLWLNWRPGHASFL</sequence>